<accession>A0A2Z2KH40</accession>
<evidence type="ECO:0000313" key="5">
    <source>
        <dbReference type="Proteomes" id="UP000249890"/>
    </source>
</evidence>
<evidence type="ECO:0000256" key="2">
    <source>
        <dbReference type="ARBA" id="ARBA00022643"/>
    </source>
</evidence>
<dbReference type="KEGG" id="pdh:B9T62_17895"/>
<dbReference type="SUPFAM" id="SSF52218">
    <property type="entry name" value="Flavoproteins"/>
    <property type="match status" value="1"/>
</dbReference>
<evidence type="ECO:0000313" key="4">
    <source>
        <dbReference type="EMBL" id="ASA22490.1"/>
    </source>
</evidence>
<proteinExistence type="predicted"/>
<evidence type="ECO:0000259" key="3">
    <source>
        <dbReference type="Pfam" id="PF03358"/>
    </source>
</evidence>
<dbReference type="OrthoDB" id="9790975at2"/>
<reference evidence="4 5" key="1">
    <citation type="submission" date="2017-06" db="EMBL/GenBank/DDBJ databases">
        <title>Complete genome sequence of Paenibacillus donghaensis KCTC 13049T isolated from East Sea sediment, South Korea.</title>
        <authorList>
            <person name="Jung B.K."/>
            <person name="Hong S.-J."/>
            <person name="Shin J.-H."/>
        </authorList>
    </citation>
    <scope>NUCLEOTIDE SEQUENCE [LARGE SCALE GENOMIC DNA]</scope>
    <source>
        <strain evidence="4 5">KCTC 13049</strain>
    </source>
</reference>
<dbReference type="InterPro" id="IPR005025">
    <property type="entry name" value="FMN_Rdtase-like_dom"/>
</dbReference>
<dbReference type="Pfam" id="PF03358">
    <property type="entry name" value="FMN_red"/>
    <property type="match status" value="1"/>
</dbReference>
<sequence length="256" mass="30070">MTKVTAFIGTQQKQATYRAVREMEQQLKTYADIEFEYVFLKDYELKHCRGCKLCFNKGEQYCPLKDDRDLLLEKLNEADGVIWATPNYAFHVSASMKNLLDRLAYMFHRPQFFDKAFTSVVTQGIYGGNAIVKYLDNMGVNFGFQVSKGCVLQTLEPATAAAKAKNSREIEQCSKRFYKQLMRSAPKTPSLFRLMMFRMSRTHIKSMLNDKYRDYPYYREQGWFESDYYYPVRLGVVKRMAGRMFDGMAARRVKRR</sequence>
<dbReference type="PANTHER" id="PTHR43278:SF2">
    <property type="entry name" value="IRON-SULFUR FLAVOPROTEIN"/>
    <property type="match status" value="1"/>
</dbReference>
<dbReference type="PANTHER" id="PTHR43278">
    <property type="entry name" value="NAD(P)H-DEPENDENT FMN-CONTAINING OXIDOREDUCTASE YWQN-RELATED"/>
    <property type="match status" value="1"/>
</dbReference>
<keyword evidence="1" id="KW-0285">Flavoprotein</keyword>
<dbReference type="AlphaFoldDB" id="A0A2Z2KH40"/>
<dbReference type="InterPro" id="IPR051796">
    <property type="entry name" value="ISF_SsuE-like"/>
</dbReference>
<dbReference type="EMBL" id="CP021780">
    <property type="protein sequence ID" value="ASA22490.1"/>
    <property type="molecule type" value="Genomic_DNA"/>
</dbReference>
<dbReference type="InterPro" id="IPR029039">
    <property type="entry name" value="Flavoprotein-like_sf"/>
</dbReference>
<keyword evidence="2" id="KW-0288">FMN</keyword>
<dbReference type="GO" id="GO:0016491">
    <property type="term" value="F:oxidoreductase activity"/>
    <property type="evidence" value="ECO:0007669"/>
    <property type="project" value="InterPro"/>
</dbReference>
<feature type="domain" description="NADPH-dependent FMN reductase-like" evidence="3">
    <location>
        <begin position="2"/>
        <end position="149"/>
    </location>
</feature>
<dbReference type="Gene3D" id="3.40.50.360">
    <property type="match status" value="1"/>
</dbReference>
<name>A0A2Z2KH40_9BACL</name>
<dbReference type="RefSeq" id="WP_087916488.1">
    <property type="nucleotide sequence ID" value="NZ_CP021780.1"/>
</dbReference>
<evidence type="ECO:0000256" key="1">
    <source>
        <dbReference type="ARBA" id="ARBA00022630"/>
    </source>
</evidence>
<gene>
    <name evidence="4" type="ORF">B9T62_17895</name>
</gene>
<keyword evidence="5" id="KW-1185">Reference proteome</keyword>
<dbReference type="Proteomes" id="UP000249890">
    <property type="component" value="Chromosome"/>
</dbReference>
<organism evidence="4 5">
    <name type="scientific">Paenibacillus donghaensis</name>
    <dbReference type="NCBI Taxonomy" id="414771"/>
    <lineage>
        <taxon>Bacteria</taxon>
        <taxon>Bacillati</taxon>
        <taxon>Bacillota</taxon>
        <taxon>Bacilli</taxon>
        <taxon>Bacillales</taxon>
        <taxon>Paenibacillaceae</taxon>
        <taxon>Paenibacillus</taxon>
    </lineage>
</organism>
<protein>
    <submittedName>
        <fullName evidence="4">NADPH-dependent FMN reductase</fullName>
    </submittedName>
</protein>